<dbReference type="Proteomes" id="UP000182284">
    <property type="component" value="Unassembled WGS sequence"/>
</dbReference>
<evidence type="ECO:0000256" key="1">
    <source>
        <dbReference type="ARBA" id="ARBA00022737"/>
    </source>
</evidence>
<dbReference type="InterPro" id="IPR022385">
    <property type="entry name" value="Rhs_assc_core"/>
</dbReference>
<dbReference type="EMBL" id="FNBL01000018">
    <property type="protein sequence ID" value="SDG38024.1"/>
    <property type="molecule type" value="Genomic_DNA"/>
</dbReference>
<feature type="compositionally biased region" description="Polar residues" evidence="2">
    <location>
        <begin position="193"/>
        <end position="202"/>
    </location>
</feature>
<feature type="region of interest" description="Disordered" evidence="2">
    <location>
        <begin position="193"/>
        <end position="222"/>
    </location>
</feature>
<dbReference type="InterPro" id="IPR056823">
    <property type="entry name" value="TEN-like_YD-shell"/>
</dbReference>
<organism evidence="4 5">
    <name type="scientific">Celeribacter baekdonensis</name>
    <dbReference type="NCBI Taxonomy" id="875171"/>
    <lineage>
        <taxon>Bacteria</taxon>
        <taxon>Pseudomonadati</taxon>
        <taxon>Pseudomonadota</taxon>
        <taxon>Alphaproteobacteria</taxon>
        <taxon>Rhodobacterales</taxon>
        <taxon>Roseobacteraceae</taxon>
        <taxon>Celeribacter</taxon>
    </lineage>
</organism>
<evidence type="ECO:0000259" key="3">
    <source>
        <dbReference type="Pfam" id="PF25023"/>
    </source>
</evidence>
<dbReference type="Gene3D" id="2.180.10.10">
    <property type="entry name" value="RHS repeat-associated core"/>
    <property type="match status" value="1"/>
</dbReference>
<name>A0A1G7TSQ6_9RHOB</name>
<dbReference type="Pfam" id="PF25023">
    <property type="entry name" value="TEN_YD-shell"/>
    <property type="match status" value="1"/>
</dbReference>
<accession>A0A1G7TSQ6</accession>
<evidence type="ECO:0000256" key="2">
    <source>
        <dbReference type="SAM" id="MobiDB-lite"/>
    </source>
</evidence>
<gene>
    <name evidence="4" type="ORF">SAMN04488117_11849</name>
</gene>
<protein>
    <submittedName>
        <fullName evidence="4">RHS repeat-associated core domain-containing protein</fullName>
    </submittedName>
</protein>
<dbReference type="PANTHER" id="PTHR32305:SF15">
    <property type="entry name" value="PROTEIN RHSA-RELATED"/>
    <property type="match status" value="1"/>
</dbReference>
<evidence type="ECO:0000313" key="4">
    <source>
        <dbReference type="EMBL" id="SDG38024.1"/>
    </source>
</evidence>
<evidence type="ECO:0000313" key="5">
    <source>
        <dbReference type="Proteomes" id="UP000182284"/>
    </source>
</evidence>
<proteinExistence type="predicted"/>
<dbReference type="NCBIfam" id="TIGR03696">
    <property type="entry name" value="Rhs_assc_core"/>
    <property type="match status" value="1"/>
</dbReference>
<feature type="domain" description="Teneurin-like YD-shell" evidence="3">
    <location>
        <begin position="89"/>
        <end position="188"/>
    </location>
</feature>
<dbReference type="InterPro" id="IPR050708">
    <property type="entry name" value="T6SS_VgrG/RHS"/>
</dbReference>
<dbReference type="PANTHER" id="PTHR32305">
    <property type="match status" value="1"/>
</dbReference>
<sequence>MLTSFDGRTMAYDGENRPLSVTASGQTTAYGYWPDGSRAFKTEDSGAPTEAKTVYFGPVEIRDFGTGTGETILTYQHPNARRVNGAVEYLHKDQLGSIKLITAADGTLVKTSTYAPFGEAFDEMLSLTRADETKGFIGERFDADAGLQYLNARYYDPRLGLFIQPDWLNPTQQGVGTNRYSYSFNDPVNLSDPNGNCTNDSNCEGDWDNPSKTADARQSEDGVADASIYDGRDTYVLDPKDLKLDELLNIGSALQSYISANGDAYQISDLNRAMQEANLSGKPAAFTIKGLGIGVSLPNKVFTEAGRIYGDFLVDVTGTVSVDGNGGYSIEDATASVVGQRYEFARDALGGRGRKDKFRQRAVNFAIGVAAGRPNEQGPNGLWANGPTSMYNDANIITETNRSYSFRAWGNY</sequence>
<keyword evidence="1" id="KW-0677">Repeat</keyword>
<dbReference type="OrthoDB" id="7876417at2"/>
<dbReference type="AlphaFoldDB" id="A0A1G7TSQ6"/>
<reference evidence="4 5" key="1">
    <citation type="submission" date="2016-10" db="EMBL/GenBank/DDBJ databases">
        <authorList>
            <person name="de Groot N.N."/>
        </authorList>
    </citation>
    <scope>NUCLEOTIDE SEQUENCE [LARGE SCALE GENOMIC DNA]</scope>
    <source>
        <strain evidence="4 5">DSM 27375</strain>
    </source>
</reference>